<organism evidence="1 2">
    <name type="scientific">Penicillium angulare</name>
    <dbReference type="NCBI Taxonomy" id="116970"/>
    <lineage>
        <taxon>Eukaryota</taxon>
        <taxon>Fungi</taxon>
        <taxon>Dikarya</taxon>
        <taxon>Ascomycota</taxon>
        <taxon>Pezizomycotina</taxon>
        <taxon>Eurotiomycetes</taxon>
        <taxon>Eurotiomycetidae</taxon>
        <taxon>Eurotiales</taxon>
        <taxon>Aspergillaceae</taxon>
        <taxon>Penicillium</taxon>
    </lineage>
</organism>
<reference evidence="1" key="2">
    <citation type="journal article" date="2023" name="IMA Fungus">
        <title>Comparative genomic study of the Penicillium genus elucidates a diverse pangenome and 15 lateral gene transfer events.</title>
        <authorList>
            <person name="Petersen C."/>
            <person name="Sorensen T."/>
            <person name="Nielsen M.R."/>
            <person name="Sondergaard T.E."/>
            <person name="Sorensen J.L."/>
            <person name="Fitzpatrick D.A."/>
            <person name="Frisvad J.C."/>
            <person name="Nielsen K.L."/>
        </authorList>
    </citation>
    <scope>NUCLEOTIDE SEQUENCE</scope>
    <source>
        <strain evidence="1">IBT 30069</strain>
    </source>
</reference>
<dbReference type="AlphaFoldDB" id="A0A9W9F719"/>
<dbReference type="Proteomes" id="UP001149165">
    <property type="component" value="Unassembled WGS sequence"/>
</dbReference>
<name>A0A9W9F719_9EURO</name>
<evidence type="ECO:0000313" key="1">
    <source>
        <dbReference type="EMBL" id="KAJ5094794.1"/>
    </source>
</evidence>
<accession>A0A9W9F719</accession>
<proteinExistence type="predicted"/>
<evidence type="ECO:0000313" key="2">
    <source>
        <dbReference type="Proteomes" id="UP001149165"/>
    </source>
</evidence>
<sequence length="71" mass="8013">MKPALMKDGTEERLDIFAFTESENMRPEPFNVRFIPRNEGRAAIILHEVAAARENLGALNRVSSIEKPAFV</sequence>
<comment type="caution">
    <text evidence="1">The sequence shown here is derived from an EMBL/GenBank/DDBJ whole genome shotgun (WGS) entry which is preliminary data.</text>
</comment>
<reference evidence="1" key="1">
    <citation type="submission" date="2022-11" db="EMBL/GenBank/DDBJ databases">
        <authorList>
            <person name="Petersen C."/>
        </authorList>
    </citation>
    <scope>NUCLEOTIDE SEQUENCE</scope>
    <source>
        <strain evidence="1">IBT 30069</strain>
    </source>
</reference>
<protein>
    <submittedName>
        <fullName evidence="1">Uncharacterized protein</fullName>
    </submittedName>
</protein>
<gene>
    <name evidence="1" type="ORF">N7456_010655</name>
</gene>
<dbReference type="EMBL" id="JAPQKH010000006">
    <property type="protein sequence ID" value="KAJ5094794.1"/>
    <property type="molecule type" value="Genomic_DNA"/>
</dbReference>
<keyword evidence="2" id="KW-1185">Reference proteome</keyword>